<protein>
    <submittedName>
        <fullName evidence="1">Uncharacterized protein</fullName>
    </submittedName>
</protein>
<reference evidence="1" key="1">
    <citation type="journal article" date="2013" name="Toxicon">
        <title>Transcriptome analysis of venom glands from a single fishing spider Dolomedes mizhoanus.</title>
        <authorList>
            <person name="Jiang L."/>
            <person name="Liu C."/>
            <person name="Duan Z."/>
            <person name="Deng M."/>
            <person name="Tang X."/>
            <person name="Liang S."/>
        </authorList>
    </citation>
    <scope>NUCLEOTIDE SEQUENCE</scope>
    <source>
        <strain evidence="1">DM-471</strain>
    </source>
</reference>
<name>S5MJX9_9ARAC</name>
<dbReference type="AlphaFoldDB" id="S5MJX9"/>
<evidence type="ECO:0000313" key="1">
    <source>
        <dbReference type="EMBL" id="AGR53522.1"/>
    </source>
</evidence>
<dbReference type="EMBL" id="KC480159">
    <property type="protein sequence ID" value="AGR53522.1"/>
    <property type="molecule type" value="Genomic_DNA"/>
</dbReference>
<sequence length="55" mass="6516">MFIEKAYKWIFKIISHLVIAVQTLPCVYMSNLSVILFPCVFHMTVFVCKHQKQIK</sequence>
<organism evidence="1">
    <name type="scientific">Dolomedes mizhoanus</name>
    <dbReference type="NCBI Taxonomy" id="1366394"/>
    <lineage>
        <taxon>Eukaryota</taxon>
        <taxon>Metazoa</taxon>
        <taxon>Ecdysozoa</taxon>
        <taxon>Arthropoda</taxon>
        <taxon>Chelicerata</taxon>
        <taxon>Arachnida</taxon>
        <taxon>Araneae</taxon>
        <taxon>Araneomorphae</taxon>
        <taxon>Entelegynae</taxon>
        <taxon>Lycosoidea</taxon>
        <taxon>Pisauridae</taxon>
        <taxon>Dolomedes</taxon>
    </lineage>
</organism>
<accession>S5MJX9</accession>
<proteinExistence type="predicted"/>